<dbReference type="PANTHER" id="PTHR46552">
    <property type="entry name" value="NADH-UBIQUINONE OXIDOREDUCTASE CHAIN 2"/>
    <property type="match status" value="1"/>
</dbReference>
<evidence type="ECO:0000256" key="4">
    <source>
        <dbReference type="ARBA" id="ARBA00021008"/>
    </source>
</evidence>
<dbReference type="InterPro" id="IPR003917">
    <property type="entry name" value="NADH_UbQ_OxRdtase_chain2"/>
</dbReference>
<dbReference type="GO" id="GO:0008137">
    <property type="term" value="F:NADH dehydrogenase (ubiquinone) activity"/>
    <property type="evidence" value="ECO:0007669"/>
    <property type="project" value="UniProtKB-EC"/>
</dbReference>
<keyword evidence="15 17" id="KW-0472">Membrane</keyword>
<reference evidence="20" key="1">
    <citation type="journal article" date="2014" name="Mitochondrial DNA">
        <title>Complete mitogenome of the peacock sole Pardachirus pavoninus (Pleuronectiformes: Soleidae).</title>
        <authorList>
            <person name="Chen X."/>
            <person name="Ai W."/>
            <person name="Xiang D."/>
            <person name="Shi X."/>
            <person name="Pan L."/>
        </authorList>
    </citation>
    <scope>NUCLEOTIDE SEQUENCE</scope>
</reference>
<evidence type="ECO:0000256" key="14">
    <source>
        <dbReference type="ARBA" id="ARBA00023128"/>
    </source>
</evidence>
<evidence type="ECO:0000256" key="6">
    <source>
        <dbReference type="ARBA" id="ARBA00022660"/>
    </source>
</evidence>
<keyword evidence="12 17" id="KW-0520">NAD</keyword>
<dbReference type="EMBL" id="AP006044">
    <property type="protein sequence ID" value="BAX09216.1"/>
    <property type="molecule type" value="Genomic_DNA"/>
</dbReference>
<evidence type="ECO:0000313" key="20">
    <source>
        <dbReference type="EMBL" id="AHN95318.1"/>
    </source>
</evidence>
<dbReference type="PANTHER" id="PTHR46552:SF1">
    <property type="entry name" value="NADH-UBIQUINONE OXIDOREDUCTASE CHAIN 2"/>
    <property type="match status" value="1"/>
</dbReference>
<comment type="function">
    <text evidence="17">Core subunit of the mitochondrial membrane respiratory chain NADH dehydrogenase (Complex I) which catalyzes electron transfer from NADH through the respiratory chain, using ubiquinone as an electron acceptor. Essential for the catalytic activity and assembly of complex I.</text>
</comment>
<evidence type="ECO:0000256" key="9">
    <source>
        <dbReference type="ARBA" id="ARBA00022967"/>
    </source>
</evidence>
<comment type="subcellular location">
    <subcellularLocation>
        <location evidence="1 17">Mitochondrion inner membrane</location>
        <topology evidence="1 17">Multi-pass membrane protein</topology>
    </subcellularLocation>
</comment>
<comment type="catalytic activity">
    <reaction evidence="16 17">
        <text>a ubiquinone + NADH + 5 H(+)(in) = a ubiquinol + NAD(+) + 4 H(+)(out)</text>
        <dbReference type="Rhea" id="RHEA:29091"/>
        <dbReference type="Rhea" id="RHEA-COMP:9565"/>
        <dbReference type="Rhea" id="RHEA-COMP:9566"/>
        <dbReference type="ChEBI" id="CHEBI:15378"/>
        <dbReference type="ChEBI" id="CHEBI:16389"/>
        <dbReference type="ChEBI" id="CHEBI:17976"/>
        <dbReference type="ChEBI" id="CHEBI:57540"/>
        <dbReference type="ChEBI" id="CHEBI:57945"/>
        <dbReference type="EC" id="7.1.1.2"/>
    </reaction>
</comment>
<sequence>MGPYLTTIMLMSLGLGTTIVFSSHHWMLAWMGLEINTLAMIPLMAQKPHPRPVEAATKYFLTQAAAALVILFAAILNSWSTGQWFTSFMVQPLPLLILSLGLAMKIGLAPLHFWLPEVMQGLTLTTGLILATWQKLAPFVLLIQITPNDPKIMVMLGLLSILAGGWGGLNQTQLRKILAYSSIAHMGWMAIIVSFSPALATLTILVYFITTTPAFLLLNLTKTTNIGALATSWSKTPILTMITPLLMLSLAGLPPLSGFMPKLLIITELTKQQLGGLATLAAMFTLFTVYFYLRVAYSLSLTLSPNNLAGTTPWRFTTKQNTLPLATIATLSMMLLPLAPAMLTLTKP</sequence>
<evidence type="ECO:0000256" key="16">
    <source>
        <dbReference type="ARBA" id="ARBA00049551"/>
    </source>
</evidence>
<gene>
    <name evidence="20" type="primary">ND2</name>
</gene>
<keyword evidence="9 17" id="KW-1278">Translocase</keyword>
<feature type="domain" description="NADH:quinone oxidoreductase/Mrp antiporter transmembrane" evidence="18">
    <location>
        <begin position="23"/>
        <end position="287"/>
    </location>
</feature>
<evidence type="ECO:0000256" key="17">
    <source>
        <dbReference type="RuleBase" id="RU003403"/>
    </source>
</evidence>
<feature type="transmembrane region" description="Helical" evidence="17">
    <location>
        <begin position="190"/>
        <end position="216"/>
    </location>
</feature>
<dbReference type="InterPro" id="IPR050175">
    <property type="entry name" value="Complex_I_Subunit_2"/>
</dbReference>
<evidence type="ECO:0000259" key="19">
    <source>
        <dbReference type="Pfam" id="PF06444"/>
    </source>
</evidence>
<keyword evidence="13 17" id="KW-0830">Ubiquinone</keyword>
<evidence type="ECO:0000256" key="15">
    <source>
        <dbReference type="ARBA" id="ARBA00023136"/>
    </source>
</evidence>
<keyword evidence="14 17" id="KW-0496">Mitochondrion</keyword>
<dbReference type="InterPro" id="IPR001750">
    <property type="entry name" value="ND/Mrp_TM"/>
</dbReference>
<keyword evidence="6 17" id="KW-0679">Respiratory chain</keyword>
<keyword evidence="11 17" id="KW-1133">Transmembrane helix</keyword>
<feature type="transmembrane region" description="Helical" evidence="17">
    <location>
        <begin position="57"/>
        <end position="76"/>
    </location>
</feature>
<evidence type="ECO:0000256" key="2">
    <source>
        <dbReference type="ARBA" id="ARBA00007012"/>
    </source>
</evidence>
<evidence type="ECO:0000256" key="11">
    <source>
        <dbReference type="ARBA" id="ARBA00022989"/>
    </source>
</evidence>
<geneLocation type="mitochondrion" evidence="20"/>
<feature type="transmembrane region" description="Helical" evidence="17">
    <location>
        <begin position="323"/>
        <end position="345"/>
    </location>
</feature>
<reference evidence="21" key="2">
    <citation type="submission" date="2014-02" db="EMBL/GenBank/DDBJ databases">
        <title>Sequence and Characterization of the Complete Mitochondrial Genome of Pardachirus pavoninus.</title>
        <authorList>
            <person name="Kong X."/>
            <person name="Gong L."/>
        </authorList>
    </citation>
    <scope>NUCLEOTIDE SEQUENCE</scope>
</reference>
<evidence type="ECO:0000313" key="21">
    <source>
        <dbReference type="EMBL" id="AID59825.1"/>
    </source>
</evidence>
<keyword evidence="5" id="KW-0813">Transport</keyword>
<feature type="domain" description="NADH dehydrogenase subunit 2 C-terminal" evidence="19">
    <location>
        <begin position="290"/>
        <end position="343"/>
    </location>
</feature>
<evidence type="ECO:0000256" key="12">
    <source>
        <dbReference type="ARBA" id="ARBA00023027"/>
    </source>
</evidence>
<proteinExistence type="inferred from homology"/>
<feature type="transmembrane region" description="Helical" evidence="17">
    <location>
        <begin position="236"/>
        <end position="253"/>
    </location>
</feature>
<keyword evidence="10 17" id="KW-0249">Electron transport</keyword>
<dbReference type="AlphaFoldDB" id="X2L5W9"/>
<dbReference type="CTD" id="4536"/>
<feature type="transmembrane region" description="Helical" evidence="17">
    <location>
        <begin position="274"/>
        <end position="293"/>
    </location>
</feature>
<evidence type="ECO:0000256" key="8">
    <source>
        <dbReference type="ARBA" id="ARBA00022792"/>
    </source>
</evidence>
<reference evidence="22" key="3">
    <citation type="journal article" date="2016" name="BMC Genomics">
        <title>Structure and variation of the mitochondrial genome of fishes.</title>
        <authorList>
            <person name="Satoh T.P."/>
            <person name="Miya M."/>
            <person name="Mabuchi K."/>
            <person name="Nishida M."/>
        </authorList>
    </citation>
    <scope>NUCLEOTIDE SEQUENCE</scope>
</reference>
<dbReference type="GO" id="GO:0005743">
    <property type="term" value="C:mitochondrial inner membrane"/>
    <property type="evidence" value="ECO:0007669"/>
    <property type="project" value="UniProtKB-SubCell"/>
</dbReference>
<dbReference type="GO" id="GO:0006120">
    <property type="term" value="P:mitochondrial electron transport, NADH to ubiquinone"/>
    <property type="evidence" value="ECO:0007669"/>
    <property type="project" value="InterPro"/>
</dbReference>
<feature type="transmembrane region" description="Helical" evidence="17">
    <location>
        <begin position="96"/>
        <end position="115"/>
    </location>
</feature>
<evidence type="ECO:0000256" key="3">
    <source>
        <dbReference type="ARBA" id="ARBA00012944"/>
    </source>
</evidence>
<dbReference type="PRINTS" id="PR01436">
    <property type="entry name" value="NADHDHGNASE2"/>
</dbReference>
<protein>
    <recommendedName>
        <fullName evidence="4 17">NADH-ubiquinone oxidoreductase chain 2</fullName>
        <ecNumber evidence="3 17">7.1.1.2</ecNumber>
    </recommendedName>
</protein>
<dbReference type="InterPro" id="IPR010933">
    <property type="entry name" value="NADH_DH_su2_C"/>
</dbReference>
<dbReference type="EMBL" id="KJ461620">
    <property type="protein sequence ID" value="AHN95318.1"/>
    <property type="molecule type" value="Genomic_DNA"/>
</dbReference>
<evidence type="ECO:0000259" key="18">
    <source>
        <dbReference type="Pfam" id="PF00361"/>
    </source>
</evidence>
<feature type="transmembrane region" description="Helical" evidence="17">
    <location>
        <begin position="152"/>
        <end position="169"/>
    </location>
</feature>
<keyword evidence="8 17" id="KW-0999">Mitochondrion inner membrane</keyword>
<dbReference type="Pfam" id="PF06444">
    <property type="entry name" value="NADH_dehy_S2_C"/>
    <property type="match status" value="1"/>
</dbReference>
<accession>X2L5W9</accession>
<dbReference type="EC" id="7.1.1.2" evidence="3 17"/>
<dbReference type="RefSeq" id="YP_009025036.1">
    <property type="nucleotide sequence ID" value="NC_023974.1"/>
</dbReference>
<keyword evidence="7 17" id="KW-0812">Transmembrane</keyword>
<evidence type="ECO:0000256" key="10">
    <source>
        <dbReference type="ARBA" id="ARBA00022982"/>
    </source>
</evidence>
<dbReference type="Pfam" id="PF00361">
    <property type="entry name" value="Proton_antipo_M"/>
    <property type="match status" value="1"/>
</dbReference>
<organism evidence="20">
    <name type="scientific">Pardachirus pavoninus</name>
    <name type="common">Peacock sole</name>
    <name type="synonym">Achirus pavoninus</name>
    <dbReference type="NCBI Taxonomy" id="8286"/>
    <lineage>
        <taxon>Eukaryota</taxon>
        <taxon>Metazoa</taxon>
        <taxon>Chordata</taxon>
        <taxon>Craniata</taxon>
        <taxon>Vertebrata</taxon>
        <taxon>Euteleostomi</taxon>
        <taxon>Actinopterygii</taxon>
        <taxon>Neopterygii</taxon>
        <taxon>Teleostei</taxon>
        <taxon>Neoteleostei</taxon>
        <taxon>Acanthomorphata</taxon>
        <taxon>Carangaria</taxon>
        <taxon>Pleuronectiformes</taxon>
        <taxon>Pleuronectoidei</taxon>
        <taxon>Soleidae</taxon>
        <taxon>Pardachirus</taxon>
    </lineage>
</organism>
<comment type="similarity">
    <text evidence="2 17">Belongs to the complex I subunit 2 family.</text>
</comment>
<dbReference type="GeneID" id="18985129"/>
<evidence type="ECO:0000256" key="13">
    <source>
        <dbReference type="ARBA" id="ARBA00023075"/>
    </source>
</evidence>
<evidence type="ECO:0000256" key="5">
    <source>
        <dbReference type="ARBA" id="ARBA00022448"/>
    </source>
</evidence>
<evidence type="ECO:0000256" key="7">
    <source>
        <dbReference type="ARBA" id="ARBA00022692"/>
    </source>
</evidence>
<evidence type="ECO:0000256" key="1">
    <source>
        <dbReference type="ARBA" id="ARBA00004448"/>
    </source>
</evidence>
<evidence type="ECO:0000313" key="22">
    <source>
        <dbReference type="EMBL" id="BAX09216.1"/>
    </source>
</evidence>
<dbReference type="EMBL" id="KJ433565">
    <property type="protein sequence ID" value="AID59825.1"/>
    <property type="molecule type" value="Genomic_DNA"/>
</dbReference>
<name>X2L5W9_PARPV</name>